<keyword evidence="15" id="KW-0067">ATP-binding</keyword>
<sequence>MRILLVEDEAPLRETLAARLKRDGFAVDAAQDGEEALYLGREVPFDLAIIDLGLPKMSGMELIKALREHGQRYPVLILTARGGWQDKVEGLKQGADDYLVKPFHVEELLARINALVRRASGWSKPVLACGPIKLDTTAQTVTVEGKIVDLTSYEYKVLEYLMLHAGELVSKADLTEHIYQQDFDRDSNVLEVFIGRLRRKLDPEGALKPIETVRGRGYRFAIPRSDGDDDGEYQGPCAAVIGIGLNLRLTDALREQAGQPACDLATLAGGTPPERNRVAAALIAALTDGLRQFEREGFVAFADDYARHDLLHGQPLRLSGAGGERDGTGAGVDARGALLLRLPDGELQRVDSADVSLFARRPRKSGRVDVRPRTSDEAGMRANSPGPAGCLAVAAMPQRAARPASQAAAAPRTGTWRPLDSNTRHLGSMSRLLLDLGNTRLKWALHDGDGMPARGAVAWDESVAEALSEAWSSLPRPTAVFGASVVDAAREQLVARSVATGYMHEVTWLRTPGEACGVRNAYAEPQRLGVDRFLAMVAARADGLAPCVLAGAGTALTLDALDAGGRHLGGLIAPGPRLMQQSLLGATAQVRPTRTGAIVEAADNTADAVASGCWLAAAALVERFAARMSPALGGAPTLLLGGGDAETLLPLLAAPAQLAHDSVLHGLAPYAHVPPATDPDVPELHLLSELPAQAATTAIAASVIAPATAPALNAANANAPAEPRCFTLGPFATPHDLQQARDALAPLTRRTRSRQEQVAQSRSWWVYLPASGSRARALALTRQLAARGIRDYFVVSGGDQPNTISLGLFKDQDNARKRRSEVTAAGFPARITERTESVPQYWLDLVADRSGFDWRSRIHADGPTRYTRELQGIRRGHRNMSKQTIALVGAPTDIGAGHRGASMGPEALRVAQIAEKLRARGLEVLDRGNLHGPHNPWLPPVDGYRHLAEVVEWNRTVHATIHGELANGNLPIMLGGDHCLAIGSISAVARHCREHGKQLRVLWLDAHADFNTAEATPSGNIHGMPVACLTGNGPAALTAIGGHTPAVTPDVFRQIGIRSVDEGEKRLVREAKMAVHDMRHIDEVGMRRTMEEALAGMDGRTHLHVSFDVDFLDPAIAPGVGTTVRGGPNYREAQLCMEMIADCGRLGSLDIVELNPAFDKRNQTAKLAVDLVESLFGKSTLIRV</sequence>
<dbReference type="Pfam" id="PF00072">
    <property type="entry name" value="Response_reg"/>
    <property type="match status" value="1"/>
</dbReference>
<keyword evidence="7" id="KW-0963">Cytoplasm</keyword>
<dbReference type="PROSITE" id="PS50110">
    <property type="entry name" value="RESPONSE_REGULATORY"/>
    <property type="match status" value="1"/>
</dbReference>
<evidence type="ECO:0000256" key="17">
    <source>
        <dbReference type="ARBA" id="ARBA00022993"/>
    </source>
</evidence>
<evidence type="ECO:0000256" key="26">
    <source>
        <dbReference type="PROSITE-ProRule" id="PRU01091"/>
    </source>
</evidence>
<evidence type="ECO:0000256" key="5">
    <source>
        <dbReference type="ARBA" id="ARBA00012168"/>
    </source>
</evidence>
<dbReference type="NCBIfam" id="TIGR01229">
    <property type="entry name" value="rocF_arginase"/>
    <property type="match status" value="1"/>
</dbReference>
<dbReference type="CDD" id="cd19934">
    <property type="entry name" value="REC_OmpR_EcPhoP-like"/>
    <property type="match status" value="1"/>
</dbReference>
<evidence type="ECO:0000256" key="8">
    <source>
        <dbReference type="ARBA" id="ARBA00022503"/>
    </source>
</evidence>
<dbReference type="InterPro" id="IPR036388">
    <property type="entry name" value="WH-like_DNA-bd_sf"/>
</dbReference>
<keyword evidence="14" id="KW-0378">Hydrolase</keyword>
<evidence type="ECO:0000256" key="16">
    <source>
        <dbReference type="ARBA" id="ARBA00022958"/>
    </source>
</evidence>
<dbReference type="UniPathway" id="UPA00158">
    <property type="reaction ID" value="UER00270"/>
</dbReference>
<dbReference type="GO" id="GO:0004053">
    <property type="term" value="F:arginase activity"/>
    <property type="evidence" value="ECO:0007669"/>
    <property type="project" value="UniProtKB-EC"/>
</dbReference>
<reference evidence="31 32" key="1">
    <citation type="journal article" date="2015" name="Proc. Natl. Acad. Sci. U.S.A.">
        <title>The resurrection genome of Boea hygrometrica: A blueprint for survival of dehydration.</title>
        <authorList>
            <person name="Xiao L."/>
            <person name="Yang G."/>
            <person name="Zhang L."/>
            <person name="Yang X."/>
            <person name="Zhao S."/>
            <person name="Ji Z."/>
            <person name="Zhou Q."/>
            <person name="Hu M."/>
            <person name="Wang Y."/>
            <person name="Chen M."/>
            <person name="Xu Y."/>
            <person name="Jin H."/>
            <person name="Xiao X."/>
            <person name="Hu G."/>
            <person name="Bao F."/>
            <person name="Hu Y."/>
            <person name="Wan P."/>
            <person name="Li L."/>
            <person name="Deng X."/>
            <person name="Kuang T."/>
            <person name="Xiang C."/>
            <person name="Zhu J.K."/>
            <person name="Oliver M.J."/>
            <person name="He Y."/>
        </authorList>
    </citation>
    <scope>NUCLEOTIDE SEQUENCE [LARGE SCALE GENOMIC DNA]</scope>
    <source>
        <strain evidence="32">cv. XS01</strain>
    </source>
</reference>
<dbReference type="InterPro" id="IPR014033">
    <property type="entry name" value="Arginase"/>
</dbReference>
<dbReference type="InterPro" id="IPR036680">
    <property type="entry name" value="SPOR-like_sf"/>
</dbReference>
<gene>
    <name evidence="31" type="ORF">F511_09367</name>
</gene>
<dbReference type="CDD" id="cd09989">
    <property type="entry name" value="Arginase"/>
    <property type="match status" value="1"/>
</dbReference>
<comment type="cofactor">
    <cofactor evidence="2">
        <name>K(+)</name>
        <dbReference type="ChEBI" id="CHEBI:29103"/>
    </cofactor>
</comment>
<keyword evidence="8" id="KW-0056">Arginine metabolism</keyword>
<evidence type="ECO:0000256" key="22">
    <source>
        <dbReference type="ARBA" id="ARBA00023211"/>
    </source>
</evidence>
<comment type="pathway">
    <text evidence="4">Nitrogen metabolism; urea cycle; L-ornithine and urea from L-arginine: step 1/1.</text>
</comment>
<feature type="domain" description="OmpR/PhoB-type" evidence="30">
    <location>
        <begin position="124"/>
        <end position="222"/>
    </location>
</feature>
<evidence type="ECO:0000256" key="13">
    <source>
        <dbReference type="ARBA" id="ARBA00022777"/>
    </source>
</evidence>
<dbReference type="GO" id="GO:0030145">
    <property type="term" value="F:manganese ion binding"/>
    <property type="evidence" value="ECO:0007669"/>
    <property type="project" value="TreeGrafter"/>
</dbReference>
<dbReference type="GO" id="GO:0000160">
    <property type="term" value="P:phosphorelay signal transduction system"/>
    <property type="evidence" value="ECO:0007669"/>
    <property type="project" value="UniProtKB-KW"/>
</dbReference>
<dbReference type="GO" id="GO:0004594">
    <property type="term" value="F:pantothenate kinase activity"/>
    <property type="evidence" value="ECO:0007669"/>
    <property type="project" value="InterPro"/>
</dbReference>
<keyword evidence="13" id="KW-0418">Kinase</keyword>
<keyword evidence="21" id="KW-0804">Transcription</keyword>
<evidence type="ECO:0000256" key="2">
    <source>
        <dbReference type="ARBA" id="ARBA00001958"/>
    </source>
</evidence>
<dbReference type="Pfam" id="PF02237">
    <property type="entry name" value="BPL_C"/>
    <property type="match status" value="1"/>
</dbReference>
<evidence type="ECO:0000256" key="12">
    <source>
        <dbReference type="ARBA" id="ARBA00022741"/>
    </source>
</evidence>
<evidence type="ECO:0000313" key="32">
    <source>
        <dbReference type="Proteomes" id="UP000250235"/>
    </source>
</evidence>
<evidence type="ECO:0000256" key="21">
    <source>
        <dbReference type="ARBA" id="ARBA00023163"/>
    </source>
</evidence>
<feature type="compositionally biased region" description="Low complexity" evidence="27">
    <location>
        <begin position="401"/>
        <end position="412"/>
    </location>
</feature>
<keyword evidence="10" id="KW-0808">Transferase</keyword>
<keyword evidence="9 24" id="KW-0597">Phosphoprotein</keyword>
<evidence type="ECO:0000256" key="14">
    <source>
        <dbReference type="ARBA" id="ARBA00022801"/>
    </source>
</evidence>
<keyword evidence="32" id="KW-1185">Reference proteome</keyword>
<dbReference type="CDD" id="cd00383">
    <property type="entry name" value="trans_reg_C"/>
    <property type="match status" value="1"/>
</dbReference>
<dbReference type="GO" id="GO:0006525">
    <property type="term" value="P:arginine metabolic process"/>
    <property type="evidence" value="ECO:0007669"/>
    <property type="project" value="UniProtKB-KW"/>
</dbReference>
<dbReference type="PROSITE" id="PS01053">
    <property type="entry name" value="ARGINASE_1"/>
    <property type="match status" value="1"/>
</dbReference>
<evidence type="ECO:0000313" key="31">
    <source>
        <dbReference type="EMBL" id="KZV15279.1"/>
    </source>
</evidence>
<dbReference type="Pfam" id="PF03309">
    <property type="entry name" value="Pan_kinase"/>
    <property type="match status" value="1"/>
</dbReference>
<feature type="region of interest" description="Disordered" evidence="27">
    <location>
        <begin position="401"/>
        <end position="422"/>
    </location>
</feature>
<evidence type="ECO:0000256" key="27">
    <source>
        <dbReference type="SAM" id="MobiDB-lite"/>
    </source>
</evidence>
<dbReference type="InterPro" id="IPR003142">
    <property type="entry name" value="BPL_C"/>
</dbReference>
<dbReference type="Gene3D" id="3.30.930.10">
    <property type="entry name" value="Bira Bifunctional Protein, Domain 2"/>
    <property type="match status" value="1"/>
</dbReference>
<comment type="subcellular location">
    <subcellularLocation>
        <location evidence="3">Cytoplasm</location>
    </subcellularLocation>
</comment>
<comment type="catalytic activity">
    <reaction evidence="23">
        <text>L-arginine + H2O = urea + L-ornithine</text>
        <dbReference type="Rhea" id="RHEA:20569"/>
        <dbReference type="ChEBI" id="CHEBI:15377"/>
        <dbReference type="ChEBI" id="CHEBI:16199"/>
        <dbReference type="ChEBI" id="CHEBI:32682"/>
        <dbReference type="ChEBI" id="CHEBI:46911"/>
        <dbReference type="EC" id="3.5.3.1"/>
    </reaction>
</comment>
<feature type="region of interest" description="Disordered" evidence="27">
    <location>
        <begin position="362"/>
        <end position="385"/>
    </location>
</feature>
<dbReference type="Pfam" id="PF00491">
    <property type="entry name" value="Arginase"/>
    <property type="match status" value="1"/>
</dbReference>
<dbReference type="Gene3D" id="2.30.30.100">
    <property type="match status" value="1"/>
</dbReference>
<evidence type="ECO:0000259" key="29">
    <source>
        <dbReference type="PROSITE" id="PS51724"/>
    </source>
</evidence>
<evidence type="ECO:0000259" key="30">
    <source>
        <dbReference type="PROSITE" id="PS51755"/>
    </source>
</evidence>
<dbReference type="GO" id="GO:0015937">
    <property type="term" value="P:coenzyme A biosynthetic process"/>
    <property type="evidence" value="ECO:0007669"/>
    <property type="project" value="UniProtKB-KW"/>
</dbReference>
<dbReference type="FunFam" id="1.10.10.10:FF:000005">
    <property type="entry name" value="Two-component system response regulator"/>
    <property type="match status" value="1"/>
</dbReference>
<dbReference type="PROSITE" id="PS51409">
    <property type="entry name" value="ARGINASE_2"/>
    <property type="match status" value="1"/>
</dbReference>
<dbReference type="HAMAP" id="MF_01274">
    <property type="entry name" value="Pantothen_kinase_3"/>
    <property type="match status" value="1"/>
</dbReference>
<evidence type="ECO:0000256" key="6">
    <source>
        <dbReference type="ARBA" id="ARBA00018123"/>
    </source>
</evidence>
<dbReference type="SUPFAM" id="SSF53067">
    <property type="entry name" value="Actin-like ATPase domain"/>
    <property type="match status" value="2"/>
</dbReference>
<dbReference type="InterPro" id="IPR020855">
    <property type="entry name" value="Ureohydrolase_Mn_BS"/>
</dbReference>
<dbReference type="Gene3D" id="3.40.800.10">
    <property type="entry name" value="Ureohydrolase domain"/>
    <property type="match status" value="1"/>
</dbReference>
<dbReference type="AlphaFoldDB" id="A0A2Z7A1H5"/>
<feature type="compositionally biased region" description="Basic and acidic residues" evidence="27">
    <location>
        <begin position="366"/>
        <end position="379"/>
    </location>
</feature>
<dbReference type="PRINTS" id="PR00116">
    <property type="entry name" value="ARGINASE"/>
</dbReference>
<evidence type="ECO:0000256" key="18">
    <source>
        <dbReference type="ARBA" id="ARBA00023012"/>
    </source>
</evidence>
<dbReference type="Gene3D" id="6.10.250.690">
    <property type="match status" value="1"/>
</dbReference>
<dbReference type="PROSITE" id="PS51724">
    <property type="entry name" value="SPOR"/>
    <property type="match status" value="1"/>
</dbReference>
<dbReference type="PROSITE" id="PS51755">
    <property type="entry name" value="OMPR_PHOB"/>
    <property type="match status" value="1"/>
</dbReference>
<keyword evidence="22" id="KW-0464">Manganese</keyword>
<keyword evidence="17" id="KW-0173">Coenzyme A biosynthesis</keyword>
<dbReference type="PANTHER" id="PTHR43782:SF3">
    <property type="entry name" value="ARGINASE"/>
    <property type="match status" value="1"/>
</dbReference>
<dbReference type="SMART" id="SM00448">
    <property type="entry name" value="REC"/>
    <property type="match status" value="1"/>
</dbReference>
<dbReference type="SMART" id="SM00862">
    <property type="entry name" value="Trans_reg_C"/>
    <property type="match status" value="1"/>
</dbReference>
<feature type="domain" description="Response regulatory" evidence="28">
    <location>
        <begin position="2"/>
        <end position="116"/>
    </location>
</feature>
<dbReference type="PANTHER" id="PTHR43782">
    <property type="entry name" value="ARGINASE"/>
    <property type="match status" value="1"/>
</dbReference>
<dbReference type="EMBL" id="KV020107">
    <property type="protein sequence ID" value="KZV15279.1"/>
    <property type="molecule type" value="Genomic_DNA"/>
</dbReference>
<evidence type="ECO:0000256" key="1">
    <source>
        <dbReference type="ARBA" id="ARBA00001936"/>
    </source>
</evidence>
<keyword evidence="16" id="KW-0630">Potassium</keyword>
<keyword evidence="19" id="KW-0805">Transcription regulation</keyword>
<feature type="modified residue" description="4-aspartylphosphate" evidence="24">
    <location>
        <position position="51"/>
    </location>
</feature>
<dbReference type="Gene3D" id="3.40.50.2300">
    <property type="match status" value="1"/>
</dbReference>
<evidence type="ECO:0000256" key="24">
    <source>
        <dbReference type="PROSITE-ProRule" id="PRU00169"/>
    </source>
</evidence>
<dbReference type="EC" id="3.5.3.1" evidence="5"/>
<dbReference type="CDD" id="cd24015">
    <property type="entry name" value="ASKHA_NBD_PanK-III"/>
    <property type="match status" value="1"/>
</dbReference>
<dbReference type="GO" id="GO:0003677">
    <property type="term" value="F:DNA binding"/>
    <property type="evidence" value="ECO:0007669"/>
    <property type="project" value="UniProtKB-UniRule"/>
</dbReference>
<dbReference type="FunFam" id="3.40.800.10:FF:000012">
    <property type="entry name" value="Arginase"/>
    <property type="match status" value="1"/>
</dbReference>
<accession>A0A2Z7A1H5</accession>
<dbReference type="SUPFAM" id="SSF110997">
    <property type="entry name" value="Sporulation related repeat"/>
    <property type="match status" value="1"/>
</dbReference>
<dbReference type="InterPro" id="IPR045864">
    <property type="entry name" value="aa-tRNA-synth_II/BPL/LPL"/>
</dbReference>
<proteinExistence type="inferred from homology"/>
<dbReference type="GO" id="GO:0005524">
    <property type="term" value="F:ATP binding"/>
    <property type="evidence" value="ECO:0007669"/>
    <property type="project" value="UniProtKB-KW"/>
</dbReference>
<organism evidence="31 32">
    <name type="scientific">Dorcoceras hygrometricum</name>
    <dbReference type="NCBI Taxonomy" id="472368"/>
    <lineage>
        <taxon>Eukaryota</taxon>
        <taxon>Viridiplantae</taxon>
        <taxon>Streptophyta</taxon>
        <taxon>Embryophyta</taxon>
        <taxon>Tracheophyta</taxon>
        <taxon>Spermatophyta</taxon>
        <taxon>Magnoliopsida</taxon>
        <taxon>eudicotyledons</taxon>
        <taxon>Gunneridae</taxon>
        <taxon>Pentapetalae</taxon>
        <taxon>asterids</taxon>
        <taxon>lamiids</taxon>
        <taxon>Lamiales</taxon>
        <taxon>Gesneriaceae</taxon>
        <taxon>Didymocarpoideae</taxon>
        <taxon>Trichosporeae</taxon>
        <taxon>Loxocarpinae</taxon>
        <taxon>Dorcoceras</taxon>
    </lineage>
</organism>
<dbReference type="SUPFAM" id="SSF52172">
    <property type="entry name" value="CheY-like"/>
    <property type="match status" value="1"/>
</dbReference>
<keyword evidence="18" id="KW-0902">Two-component regulatory system</keyword>
<dbReference type="Pfam" id="PF00486">
    <property type="entry name" value="Trans_reg_C"/>
    <property type="match status" value="1"/>
</dbReference>
<dbReference type="InterPro" id="IPR006035">
    <property type="entry name" value="Ureohydrolase"/>
</dbReference>
<name>A0A2Z7A1H5_9LAMI</name>
<dbReference type="InterPro" id="IPR007730">
    <property type="entry name" value="SPOR-like_dom"/>
</dbReference>
<dbReference type="InterPro" id="IPR001867">
    <property type="entry name" value="OmpR/PhoB-type_DNA-bd"/>
</dbReference>
<evidence type="ECO:0000256" key="3">
    <source>
        <dbReference type="ARBA" id="ARBA00004496"/>
    </source>
</evidence>
<dbReference type="FunFam" id="3.40.50.2300:FF:000002">
    <property type="entry name" value="DNA-binding response regulator PhoP"/>
    <property type="match status" value="1"/>
</dbReference>
<dbReference type="InterPro" id="IPR011006">
    <property type="entry name" value="CheY-like_superfamily"/>
</dbReference>
<evidence type="ECO:0000256" key="20">
    <source>
        <dbReference type="ARBA" id="ARBA00023125"/>
    </source>
</evidence>
<dbReference type="GO" id="GO:0006355">
    <property type="term" value="P:regulation of DNA-templated transcription"/>
    <property type="evidence" value="ECO:0007669"/>
    <property type="project" value="InterPro"/>
</dbReference>
<dbReference type="GO" id="GO:0000050">
    <property type="term" value="P:urea cycle"/>
    <property type="evidence" value="ECO:0007669"/>
    <property type="project" value="UniProtKB-UniPathway"/>
</dbReference>
<keyword evidence="11" id="KW-0479">Metal-binding</keyword>
<dbReference type="GO" id="GO:0042834">
    <property type="term" value="F:peptidoglycan binding"/>
    <property type="evidence" value="ECO:0007669"/>
    <property type="project" value="InterPro"/>
</dbReference>
<feature type="DNA-binding region" description="OmpR/PhoB-type" evidence="26">
    <location>
        <begin position="124"/>
        <end position="222"/>
    </location>
</feature>
<dbReference type="NCBIfam" id="TIGR00671">
    <property type="entry name" value="baf"/>
    <property type="match status" value="1"/>
</dbReference>
<protein>
    <recommendedName>
        <fullName evidence="6">Arginase</fullName>
        <ecNumber evidence="5">3.5.3.1</ecNumber>
    </recommendedName>
</protein>
<dbReference type="Pfam" id="PF05036">
    <property type="entry name" value="SPOR"/>
    <property type="match status" value="1"/>
</dbReference>
<comment type="cofactor">
    <cofactor evidence="1">
        <name>Mn(2+)</name>
        <dbReference type="ChEBI" id="CHEBI:29035"/>
    </cofactor>
</comment>
<feature type="domain" description="SPOR" evidence="29">
    <location>
        <begin position="758"/>
        <end position="835"/>
    </location>
</feature>
<evidence type="ECO:0000256" key="23">
    <source>
        <dbReference type="ARBA" id="ARBA00047391"/>
    </source>
</evidence>
<dbReference type="InterPro" id="IPR004619">
    <property type="entry name" value="Type_III_PanK"/>
</dbReference>
<dbReference type="Proteomes" id="UP000250235">
    <property type="component" value="Unassembled WGS sequence"/>
</dbReference>
<dbReference type="InterPro" id="IPR001789">
    <property type="entry name" value="Sig_transdc_resp-reg_receiver"/>
</dbReference>
<dbReference type="InterPro" id="IPR023696">
    <property type="entry name" value="Ureohydrolase_dom_sf"/>
</dbReference>
<keyword evidence="12" id="KW-0547">Nucleotide-binding</keyword>
<dbReference type="Gene3D" id="3.30.70.1070">
    <property type="entry name" value="Sporulation related repeat"/>
    <property type="match status" value="1"/>
</dbReference>
<evidence type="ECO:0000256" key="15">
    <source>
        <dbReference type="ARBA" id="ARBA00022840"/>
    </source>
</evidence>
<dbReference type="OrthoDB" id="2020685at2759"/>
<dbReference type="SUPFAM" id="SSF52768">
    <property type="entry name" value="Arginase/deacetylase"/>
    <property type="match status" value="1"/>
</dbReference>
<dbReference type="Gene3D" id="3.30.420.40">
    <property type="match status" value="2"/>
</dbReference>
<dbReference type="Gene3D" id="1.10.10.10">
    <property type="entry name" value="Winged helix-like DNA-binding domain superfamily/Winged helix DNA-binding domain"/>
    <property type="match status" value="1"/>
</dbReference>
<dbReference type="SUPFAM" id="SSF55681">
    <property type="entry name" value="Class II aaRS and biotin synthetases"/>
    <property type="match status" value="1"/>
</dbReference>
<dbReference type="InterPro" id="IPR043129">
    <property type="entry name" value="ATPase_NBD"/>
</dbReference>
<keyword evidence="20 26" id="KW-0238">DNA-binding</keyword>
<evidence type="ECO:0000256" key="19">
    <source>
        <dbReference type="ARBA" id="ARBA00023015"/>
    </source>
</evidence>
<dbReference type="GO" id="GO:0005737">
    <property type="term" value="C:cytoplasm"/>
    <property type="evidence" value="ECO:0007669"/>
    <property type="project" value="UniProtKB-SubCell"/>
</dbReference>
<comment type="similarity">
    <text evidence="25">Belongs to the arginase family.</text>
</comment>
<evidence type="ECO:0000256" key="7">
    <source>
        <dbReference type="ARBA" id="ARBA00022490"/>
    </source>
</evidence>
<evidence type="ECO:0000256" key="10">
    <source>
        <dbReference type="ARBA" id="ARBA00022679"/>
    </source>
</evidence>
<evidence type="ECO:0000259" key="28">
    <source>
        <dbReference type="PROSITE" id="PS50110"/>
    </source>
</evidence>
<evidence type="ECO:0000256" key="9">
    <source>
        <dbReference type="ARBA" id="ARBA00022553"/>
    </source>
</evidence>
<evidence type="ECO:0000256" key="4">
    <source>
        <dbReference type="ARBA" id="ARBA00005098"/>
    </source>
</evidence>
<evidence type="ECO:0000256" key="11">
    <source>
        <dbReference type="ARBA" id="ARBA00022723"/>
    </source>
</evidence>
<evidence type="ECO:0000256" key="25">
    <source>
        <dbReference type="PROSITE-ProRule" id="PRU00742"/>
    </source>
</evidence>